<evidence type="ECO:0000313" key="2">
    <source>
        <dbReference type="Proteomes" id="UP000196440"/>
    </source>
</evidence>
<name>A0A209A5C6_YERIN</name>
<accession>A0A209A5C6</accession>
<proteinExistence type="predicted"/>
<comment type="caution">
    <text evidence="1">The sequence shown here is derived from an EMBL/GenBank/DDBJ whole genome shotgun (WGS) entry which is preliminary data.</text>
</comment>
<dbReference type="Proteomes" id="UP000196440">
    <property type="component" value="Unassembled WGS sequence"/>
</dbReference>
<reference evidence="1 2" key="1">
    <citation type="submission" date="2017-05" db="EMBL/GenBank/DDBJ databases">
        <title>Whole genome sequencing of Yersinia kristensenii.</title>
        <authorList>
            <person name="Campioni F."/>
        </authorList>
    </citation>
    <scope>NUCLEOTIDE SEQUENCE [LARGE SCALE GENOMIC DNA]</scope>
    <source>
        <strain evidence="1 2">CFSAN060536</strain>
    </source>
</reference>
<evidence type="ECO:0000313" key="1">
    <source>
        <dbReference type="EMBL" id="OVZ87905.1"/>
    </source>
</evidence>
<dbReference type="AlphaFoldDB" id="A0A209A5C6"/>
<gene>
    <name evidence="1" type="ORF">CBW57_06530</name>
</gene>
<sequence>MLKDYDFMKPLSQQLNTVLPQFDLHADAIDKALPFYLAIIAKSSGKTAQEFFGYNMKALELIYGASHDGKNAKELAESAYAYSINAKAREIFDKLDKVEE</sequence>
<dbReference type="EMBL" id="NHOI01000009">
    <property type="protein sequence ID" value="OVZ87905.1"/>
    <property type="molecule type" value="Genomic_DNA"/>
</dbReference>
<organism evidence="1 2">
    <name type="scientific">Yersinia intermedia</name>
    <dbReference type="NCBI Taxonomy" id="631"/>
    <lineage>
        <taxon>Bacteria</taxon>
        <taxon>Pseudomonadati</taxon>
        <taxon>Pseudomonadota</taxon>
        <taxon>Gammaproteobacteria</taxon>
        <taxon>Enterobacterales</taxon>
        <taxon>Yersiniaceae</taxon>
        <taxon>Yersinia</taxon>
    </lineage>
</organism>
<protein>
    <submittedName>
        <fullName evidence="1">Uncharacterized protein</fullName>
    </submittedName>
</protein>
<dbReference type="RefSeq" id="WP_050122039.1">
    <property type="nucleotide sequence ID" value="NZ_NHOI01000009.1"/>
</dbReference>